<dbReference type="EMBL" id="CABPRJ010000982">
    <property type="protein sequence ID" value="VVC34084.1"/>
    <property type="molecule type" value="Genomic_DNA"/>
</dbReference>
<reference evidence="3 4" key="1">
    <citation type="submission" date="2019-08" db="EMBL/GenBank/DDBJ databases">
        <authorList>
            <person name="Alioto T."/>
            <person name="Alioto T."/>
            <person name="Gomez Garrido J."/>
        </authorList>
    </citation>
    <scope>NUCLEOTIDE SEQUENCE [LARGE SCALE GENOMIC DNA]</scope>
</reference>
<feature type="compositionally biased region" description="Polar residues" evidence="1">
    <location>
        <begin position="977"/>
        <end position="989"/>
    </location>
</feature>
<dbReference type="InterPro" id="IPR029341">
    <property type="entry name" value="FAM21/CAPZIP"/>
</dbReference>
<dbReference type="Proteomes" id="UP000325440">
    <property type="component" value="Unassembled WGS sequence"/>
</dbReference>
<dbReference type="OrthoDB" id="751084at2759"/>
<evidence type="ECO:0000256" key="1">
    <source>
        <dbReference type="SAM" id="MobiDB-lite"/>
    </source>
</evidence>
<evidence type="ECO:0000313" key="3">
    <source>
        <dbReference type="EMBL" id="VVC34084.1"/>
    </source>
</evidence>
<proteinExistence type="predicted"/>
<dbReference type="Pfam" id="PF15255">
    <property type="entry name" value="CAP-ZIP_m"/>
    <property type="match status" value="1"/>
</dbReference>
<sequence length="1350" mass="152709">MEDKLPSKEFDVWTLRHFIERHKDWDQRDEVQLIEYLQQLSNKITQGAKNTLNELDDLVASIDDTAVQISNINNEFQLLADKQFIENKVQEEDETVQIKVEKPVARETNNADTLVNNLKEALKNSFNAIDSHFEKVTVVVSDSDDDDDELKHETILKPRTFYKKLNLPSLSGNRQSEIDVNSAMSSDSDSVVEHPTNAFKDEESLSSNDIPEEDINSVIESKIHEPITQSVETHSNMFATETVKPKIVSIFADNDNDDLFNPPPLPNDYEEDLENDYNIFGNSSNMYDERTLWDDDDDDFSNEPPLPIHSDEPPQQVIKSNIQTNTEVPSIQQSLNAELRKRFQKDDNISSMSDNINVEPPKKKLPKGAVNILGGTDIKPYAANPDQNTKEAIISQISTSVTESMKNKNIENVNNSNKLLNKLSKSAVTSVSKDLIKEIQQIEKRSLFQQDSDDEDLFVEKKPIATLASRSKENSAIKIKSPRTIFSDSDSDDDFINSKSTTKPVISHVNDNHSTKLLDSSSEDDLFNDKSLNNKSTLKQKNTLFSSSVHDQIFNQSKQVNNEIKQKLESSIHEKNARQILNKKIVDELMESNSKESNILAENAVIRKESLPNLNALNRNITEPPPMNNPIKTLSSQNKTNLSKFFSSDEDDLDDMFLNVNKLNENRIKKDQTIHGSGKIVRNSNNELNESKVKMFDSSSDDDIFITNKSNNNLISSKINKLSDSEEIKTIGSKLNDNHAIINQSKITDNLDKTNSIKNKNMLSILSDDDEDDNYLSFNSSSDLSFNISNIHNLEENSKAMSLSSEEFLSPQTDLKNKNIFRNSSSESLLNRQNQKLIDEEEIAIPANEIPHTPNEDSIQKNILSILSSSDDEDQISFNSYAHSKNIEKETKEIRHTSNSSFENVLDNQNNSNILNEKKTSTTNNDKLFSSTENLNQTNQLLMLSNSDDEDLEINYKDTQKKTKFIESKTDSKESLNDYTDGSSFSTPNSRDEPTKILPGKLNKNAGAFINIAGLLPNSKKPLNISAIPKSASLDEKNDEYLPTIGTKLYSAGKERVKIQVKRRPQSRKARIAASRMSSIDIGHESNFQESSRLFSSTSDLVDHQSSSILNVTDFSNELQYKIQESFDTKLITNNDKIYEGSEQILTNNKVKKQAVLNLFDDDSNLFESRQKETKKTNEDKDKKEQIFHEGLSESKLIHKEHTENELPLDKQVKAIVEDQTVKEVIENESTSNQNTKLSRKSNYLFDDNDDIFSSKTEKVKKTSSLFDSDDEFEFSQKFTKKTMLKTNSIFGDDSDDDLFSSTNKLSASNLPLQKPIDNLSLQNNRSSADGYVKLAAESVAINPLESKET</sequence>
<feature type="compositionally biased region" description="Polar residues" evidence="1">
    <location>
        <begin position="897"/>
        <end position="924"/>
    </location>
</feature>
<name>A0A5E4MUI3_9HEMI</name>
<feature type="domain" description="FAM21/CAPZIP" evidence="2">
    <location>
        <begin position="994"/>
        <end position="1085"/>
    </location>
</feature>
<feature type="region of interest" description="Disordered" evidence="1">
    <location>
        <begin position="969"/>
        <end position="996"/>
    </location>
</feature>
<evidence type="ECO:0000313" key="4">
    <source>
        <dbReference type="Proteomes" id="UP000325440"/>
    </source>
</evidence>
<gene>
    <name evidence="3" type="ORF">CINCED_3A014870</name>
</gene>
<accession>A0A5E4MUI3</accession>
<organism evidence="3 4">
    <name type="scientific">Cinara cedri</name>
    <dbReference type="NCBI Taxonomy" id="506608"/>
    <lineage>
        <taxon>Eukaryota</taxon>
        <taxon>Metazoa</taxon>
        <taxon>Ecdysozoa</taxon>
        <taxon>Arthropoda</taxon>
        <taxon>Hexapoda</taxon>
        <taxon>Insecta</taxon>
        <taxon>Pterygota</taxon>
        <taxon>Neoptera</taxon>
        <taxon>Paraneoptera</taxon>
        <taxon>Hemiptera</taxon>
        <taxon>Sternorrhyncha</taxon>
        <taxon>Aphidomorpha</taxon>
        <taxon>Aphidoidea</taxon>
        <taxon>Aphididae</taxon>
        <taxon>Lachninae</taxon>
        <taxon>Cinara</taxon>
    </lineage>
</organism>
<feature type="region of interest" description="Disordered" evidence="1">
    <location>
        <begin position="895"/>
        <end position="924"/>
    </location>
</feature>
<protein>
    <submittedName>
        <fullName evidence="3">FAM21/CAPZIP domain</fullName>
    </submittedName>
</protein>
<evidence type="ECO:0000259" key="2">
    <source>
        <dbReference type="Pfam" id="PF15255"/>
    </source>
</evidence>
<keyword evidence="4" id="KW-1185">Reference proteome</keyword>